<name>A0A7N0VFC5_KALFE</name>
<feature type="compositionally biased region" description="Polar residues" evidence="1">
    <location>
        <begin position="499"/>
        <end position="530"/>
    </location>
</feature>
<sequence>MQVMIRARYVRLSSEEQPTESNEKGTRARKDHKLPKVRPEITYTSMDELLKNSFARQLLESSPKSKAIKIKCDPLRRDSSWVWLERWMSLASPGAVDDRTAGLEKGQEEKNDEKEQEEKISVEDYRFHEENEIFSEAKDKMNCSAGFDYSKMAVIEDTNPMSDKMTNFDEDWFSASSMERQKPDTVGDLEMVEPALEMDSVTRSVDSQHKIDSVNAKPEFETQQTDKFEAEVKPEQAIQMGPADIIVSKSLTECSLPATEGKSKIEKVVSVSESSSLCNSEPELASVPNSATLSDSISIPQNAAAEELISVTNSAILCSDSVSPKAEADELVSVPNLIVNKDSVPQNVEAEELVPHSAEFDMNLETASASSGDDIIINHKEPGQHNLSSIHVGESECGTELSISSTLDSPDRLEIGPMGVESERVDSNDAGSHMPDQSSVVEVEIKTESGSVGKKTSAEYATGVHTGTEEKELETKSSDLQLQAEAEETKPERDPGRSHQASPGVSSRSQVTVTESQGTPSSQVSVSNNTKRAKTEKSGSIKKWTILSTSKKSPRTDASGGKSSAEKPTKDQKSVKIRTSFGSQKHEIVDQEQRRDSISSSSLPSYMQATESARAKANAGHSPRSSPDVADKETFLRKRPSLSGAKDRQESPRLRRTSSQSQSGSKSNGTSPHDRKWQR</sequence>
<feature type="compositionally biased region" description="Basic and acidic residues" evidence="1">
    <location>
        <begin position="584"/>
        <end position="597"/>
    </location>
</feature>
<evidence type="ECO:0000313" key="2">
    <source>
        <dbReference type="EnsemblPlants" id="Kaladp0587s0004.1.v1.1"/>
    </source>
</evidence>
<dbReference type="AlphaFoldDB" id="A0A7N0VFC5"/>
<evidence type="ECO:0000313" key="3">
    <source>
        <dbReference type="Proteomes" id="UP000594263"/>
    </source>
</evidence>
<feature type="region of interest" description="Disordered" evidence="1">
    <location>
        <begin position="384"/>
        <end position="679"/>
    </location>
</feature>
<keyword evidence="3" id="KW-1185">Reference proteome</keyword>
<feature type="region of interest" description="Disordered" evidence="1">
    <location>
        <begin position="95"/>
        <end position="119"/>
    </location>
</feature>
<dbReference type="OMA" id="DANMDES"/>
<proteinExistence type="predicted"/>
<organism evidence="2 3">
    <name type="scientific">Kalanchoe fedtschenkoi</name>
    <name type="common">Lavender scallops</name>
    <name type="synonym">South American air plant</name>
    <dbReference type="NCBI Taxonomy" id="63787"/>
    <lineage>
        <taxon>Eukaryota</taxon>
        <taxon>Viridiplantae</taxon>
        <taxon>Streptophyta</taxon>
        <taxon>Embryophyta</taxon>
        <taxon>Tracheophyta</taxon>
        <taxon>Spermatophyta</taxon>
        <taxon>Magnoliopsida</taxon>
        <taxon>eudicotyledons</taxon>
        <taxon>Gunneridae</taxon>
        <taxon>Pentapetalae</taxon>
        <taxon>Saxifragales</taxon>
        <taxon>Crassulaceae</taxon>
        <taxon>Kalanchoe</taxon>
    </lineage>
</organism>
<feature type="region of interest" description="Disordered" evidence="1">
    <location>
        <begin position="12"/>
        <end position="38"/>
    </location>
</feature>
<evidence type="ECO:0000256" key="1">
    <source>
        <dbReference type="SAM" id="MobiDB-lite"/>
    </source>
</evidence>
<dbReference type="Gramene" id="Kaladp0587s0004.1.v1.1">
    <property type="protein sequence ID" value="Kaladp0587s0004.1.v1.1"/>
    <property type="gene ID" value="Kaladp0587s0004.v1.1"/>
</dbReference>
<evidence type="ECO:0008006" key="4">
    <source>
        <dbReference type="Google" id="ProtNLM"/>
    </source>
</evidence>
<reference evidence="2" key="1">
    <citation type="submission" date="2021-01" db="UniProtKB">
        <authorList>
            <consortium name="EnsemblPlants"/>
        </authorList>
    </citation>
    <scope>IDENTIFICATION</scope>
</reference>
<feature type="compositionally biased region" description="Basic and acidic residues" evidence="1">
    <location>
        <begin position="96"/>
        <end position="119"/>
    </location>
</feature>
<feature type="compositionally biased region" description="Basic and acidic residues" evidence="1">
    <location>
        <begin position="467"/>
        <end position="477"/>
    </location>
</feature>
<feature type="compositionally biased region" description="Low complexity" evidence="1">
    <location>
        <begin position="657"/>
        <end position="671"/>
    </location>
</feature>
<dbReference type="Proteomes" id="UP000594263">
    <property type="component" value="Unplaced"/>
</dbReference>
<protein>
    <recommendedName>
        <fullName evidence="4">DUF4005 domain-containing protein</fullName>
    </recommendedName>
</protein>
<dbReference type="EnsemblPlants" id="Kaladp0587s0004.1.v1.1">
    <property type="protein sequence ID" value="Kaladp0587s0004.1.v1.1"/>
    <property type="gene ID" value="Kaladp0587s0004.v1.1"/>
</dbReference>
<accession>A0A7N0VFC5</accession>
<feature type="compositionally biased region" description="Basic and acidic residues" evidence="1">
    <location>
        <begin position="487"/>
        <end position="497"/>
    </location>
</feature>
<feature type="compositionally biased region" description="Basic and acidic residues" evidence="1">
    <location>
        <begin position="564"/>
        <end position="574"/>
    </location>
</feature>